<dbReference type="Pfam" id="PF00501">
    <property type="entry name" value="AMP-binding"/>
    <property type="match status" value="1"/>
</dbReference>
<evidence type="ECO:0000256" key="3">
    <source>
        <dbReference type="ARBA" id="ARBA00023098"/>
    </source>
</evidence>
<dbReference type="RefSeq" id="XP_019891907.1">
    <property type="nucleotide sequence ID" value="XM_020036348.1"/>
</dbReference>
<dbReference type="OrthoDB" id="3633556at2759"/>
<protein>
    <recommendedName>
        <fullName evidence="4">long-chain-fatty-acid--CoA ligase</fullName>
        <ecNumber evidence="4">6.2.1.3</ecNumber>
    </recommendedName>
</protein>
<dbReference type="SUPFAM" id="SSF56801">
    <property type="entry name" value="Acetyl-CoA synthetase-like"/>
    <property type="match status" value="1"/>
</dbReference>
<dbReference type="AlphaFoldDB" id="A0A9J7DGU1"/>
<feature type="domain" description="AMP-dependent synthetase/ligase" evidence="5">
    <location>
        <begin position="40"/>
        <end position="465"/>
    </location>
</feature>
<dbReference type="Proteomes" id="UP001652621">
    <property type="component" value="Unplaced"/>
</dbReference>
<dbReference type="GO" id="GO:0005783">
    <property type="term" value="C:endoplasmic reticulum"/>
    <property type="evidence" value="ECO:0007669"/>
    <property type="project" value="TreeGrafter"/>
</dbReference>
<evidence type="ECO:0000256" key="2">
    <source>
        <dbReference type="ARBA" id="ARBA00022832"/>
    </source>
</evidence>
<dbReference type="GeneID" id="101899799"/>
<dbReference type="InterPro" id="IPR000873">
    <property type="entry name" value="AMP-dep_synth/lig_dom"/>
</dbReference>
<name>A0A9J7DGU1_MUSDO</name>
<accession>A0A9J7DGU1</accession>
<dbReference type="Pfam" id="PF23562">
    <property type="entry name" value="AMP-binding_C_3"/>
    <property type="match status" value="1"/>
</dbReference>
<organism evidence="6 7">
    <name type="scientific">Musca domestica</name>
    <name type="common">House fly</name>
    <dbReference type="NCBI Taxonomy" id="7370"/>
    <lineage>
        <taxon>Eukaryota</taxon>
        <taxon>Metazoa</taxon>
        <taxon>Ecdysozoa</taxon>
        <taxon>Arthropoda</taxon>
        <taxon>Hexapoda</taxon>
        <taxon>Insecta</taxon>
        <taxon>Pterygota</taxon>
        <taxon>Neoptera</taxon>
        <taxon>Endopterygota</taxon>
        <taxon>Diptera</taxon>
        <taxon>Brachycera</taxon>
        <taxon>Muscomorpha</taxon>
        <taxon>Muscoidea</taxon>
        <taxon>Muscidae</taxon>
        <taxon>Musca</taxon>
    </lineage>
</organism>
<evidence type="ECO:0000256" key="1">
    <source>
        <dbReference type="ARBA" id="ARBA00022598"/>
    </source>
</evidence>
<evidence type="ECO:0000313" key="8">
    <source>
        <dbReference type="RefSeq" id="XP_058985529.1"/>
    </source>
</evidence>
<keyword evidence="6" id="KW-1185">Reference proteome</keyword>
<dbReference type="InterPro" id="IPR042099">
    <property type="entry name" value="ANL_N_sf"/>
</dbReference>
<dbReference type="GO" id="GO:0004467">
    <property type="term" value="F:long-chain fatty acid-CoA ligase activity"/>
    <property type="evidence" value="ECO:0007669"/>
    <property type="project" value="UniProtKB-EC"/>
</dbReference>
<keyword evidence="3" id="KW-0443">Lipid metabolism</keyword>
<dbReference type="GO" id="GO:0016020">
    <property type="term" value="C:membrane"/>
    <property type="evidence" value="ECO:0007669"/>
    <property type="project" value="TreeGrafter"/>
</dbReference>
<dbReference type="RefSeq" id="XP_058985529.1">
    <property type="nucleotide sequence ID" value="XM_059129546.1"/>
</dbReference>
<sequence length="672" mass="75103">MTHLKPATTYTSCCLHEPVKLLASTESLNDIQPKTIPGFFRECCEKYQTHTALAYKADNPGHNSNNWTHITYNDYFENVEKAALALLHLGVEARSSVAILAANCPEWFYIELAALRINAVVAGIYTTNSAEAVYHVLETSDASVVVVDNSQQMEKIRAIRSRLPKLKAIVQLSAPYDFEETDEKSGYYSWANLMQLDFGKGLRNELLFREEDVAANMCSLLIFTSGTVGLPKGVMVSHDAVLYVVQALNKSLTQLKPGMESCITYLPLSHIASQFFDIFLGMLNGANIYFADRNAMKGTLCETIKKVRPTWFFGVPRIFEKLIERQAKTEEEQKTLYNNARELVLKQYMDQMAGNISATLAPGWALDIVKEIKMGLGLDCLKYCFTGGASVSEELKLHFLSLDLPLVEAFGMSETCGGVTADFKRPNLQTSGQALAGVEFKIDSPDIYGEGEILIRGRCNFMGYLKEPHKTREAFTEDGFIKSGDIGQLDAGGNVYINGRIKEIIITSGGENIPPIYIEDQIKKLLPCVGNAMVVGDNRKYLTVLLTFKTLINPDTGYPTNALLPETIQWLATLQVHCTKLNELLNIQLPENLQHLDFNNIEIKLDPRVLKGLQDGIDSYNQVALSNAQKIQYFRVLLHDFSIPTGELGPTLKSRRSFVQQKYAKIIDQMYN</sequence>
<dbReference type="PANTHER" id="PTHR43272:SF32">
    <property type="entry name" value="AMP-DEPENDENT SYNTHETASE_LIGASE DOMAIN-CONTAINING PROTEIN"/>
    <property type="match status" value="1"/>
</dbReference>
<proteinExistence type="predicted"/>
<reference evidence="7" key="1">
    <citation type="submission" date="2025-04" db="UniProtKB">
        <authorList>
            <consortium name="RefSeq"/>
        </authorList>
    </citation>
    <scope>IDENTIFICATION</scope>
    <source>
        <strain evidence="7 8">Aabys</strain>
        <tissue evidence="8">Whole body</tissue>
    </source>
</reference>
<keyword evidence="1" id="KW-0436">Ligase</keyword>
<dbReference type="PANTHER" id="PTHR43272">
    <property type="entry name" value="LONG-CHAIN-FATTY-ACID--COA LIGASE"/>
    <property type="match status" value="1"/>
</dbReference>
<dbReference type="VEuPathDB" id="VectorBase:MDOMA2_008967"/>
<evidence type="ECO:0000313" key="6">
    <source>
        <dbReference type="Proteomes" id="UP001652621"/>
    </source>
</evidence>
<evidence type="ECO:0000256" key="4">
    <source>
        <dbReference type="ARBA" id="ARBA00026121"/>
    </source>
</evidence>
<evidence type="ECO:0000259" key="5">
    <source>
        <dbReference type="Pfam" id="PF00501"/>
    </source>
</evidence>
<dbReference type="Gene3D" id="3.40.50.12780">
    <property type="entry name" value="N-terminal domain of ligase-like"/>
    <property type="match status" value="1"/>
</dbReference>
<dbReference type="EC" id="6.2.1.3" evidence="4"/>
<keyword evidence="2" id="KW-0276">Fatty acid metabolism</keyword>
<dbReference type="KEGG" id="mde:101899799"/>
<evidence type="ECO:0000313" key="7">
    <source>
        <dbReference type="RefSeq" id="XP_019891907.1"/>
    </source>
</evidence>
<gene>
    <name evidence="7 8" type="primary">LOC101899799</name>
</gene>